<keyword evidence="4 8" id="KW-0812">Transmembrane</keyword>
<organism evidence="9 10">
    <name type="scientific">Flavobacterium anhuiense</name>
    <dbReference type="NCBI Taxonomy" id="459526"/>
    <lineage>
        <taxon>Bacteria</taxon>
        <taxon>Pseudomonadati</taxon>
        <taxon>Bacteroidota</taxon>
        <taxon>Flavobacteriia</taxon>
        <taxon>Flavobacteriales</taxon>
        <taxon>Flavobacteriaceae</taxon>
        <taxon>Flavobacterium</taxon>
    </lineage>
</organism>
<comment type="subcellular location">
    <subcellularLocation>
        <location evidence="1">Cell membrane</location>
        <topology evidence="1">Multi-pass membrane protein</topology>
    </subcellularLocation>
</comment>
<dbReference type="GO" id="GO:0005886">
    <property type="term" value="C:plasma membrane"/>
    <property type="evidence" value="ECO:0007669"/>
    <property type="project" value="UniProtKB-SubCell"/>
</dbReference>
<keyword evidence="2" id="KW-1003">Cell membrane</keyword>
<dbReference type="RefSeq" id="WP_129746135.1">
    <property type="nucleotide sequence ID" value="NZ_JUIV01000002.1"/>
</dbReference>
<evidence type="ECO:0000256" key="2">
    <source>
        <dbReference type="ARBA" id="ARBA00022475"/>
    </source>
</evidence>
<dbReference type="InterPro" id="IPR026392">
    <property type="entry name" value="Exo/Archaeosortase_dom"/>
</dbReference>
<dbReference type="GO" id="GO:0006508">
    <property type="term" value="P:proteolysis"/>
    <property type="evidence" value="ECO:0007669"/>
    <property type="project" value="UniProtKB-KW"/>
</dbReference>
<dbReference type="EMBL" id="JUIV01000002">
    <property type="protein sequence ID" value="RYJ40291.1"/>
    <property type="molecule type" value="Genomic_DNA"/>
</dbReference>
<comment type="caution">
    <text evidence="9">The sequence shown here is derived from an EMBL/GenBank/DDBJ whole genome shotgun (WGS) entry which is preliminary data.</text>
</comment>
<name>A0A444W312_9FLAO</name>
<evidence type="ECO:0000256" key="7">
    <source>
        <dbReference type="ARBA" id="ARBA00023136"/>
    </source>
</evidence>
<evidence type="ECO:0000256" key="6">
    <source>
        <dbReference type="ARBA" id="ARBA00022989"/>
    </source>
</evidence>
<evidence type="ECO:0000256" key="8">
    <source>
        <dbReference type="SAM" id="Phobius"/>
    </source>
</evidence>
<dbReference type="AlphaFoldDB" id="A0A444W312"/>
<accession>A0A444W312</accession>
<dbReference type="Pfam" id="PF09721">
    <property type="entry name" value="Exosortase_EpsH"/>
    <property type="match status" value="1"/>
</dbReference>
<dbReference type="InterPro" id="IPR026323">
    <property type="entry name" value="Exosortase-related_prot_XrtF"/>
</dbReference>
<feature type="transmembrane region" description="Helical" evidence="8">
    <location>
        <begin position="82"/>
        <end position="103"/>
    </location>
</feature>
<evidence type="ECO:0000256" key="3">
    <source>
        <dbReference type="ARBA" id="ARBA00022670"/>
    </source>
</evidence>
<keyword evidence="3" id="KW-0645">Protease</keyword>
<gene>
    <name evidence="9" type="ORF">NU08_1047</name>
</gene>
<dbReference type="Proteomes" id="UP000290433">
    <property type="component" value="Unassembled WGS sequence"/>
</dbReference>
<dbReference type="NCBIfam" id="TIGR04178">
    <property type="entry name" value="exo_archaeo"/>
    <property type="match status" value="1"/>
</dbReference>
<keyword evidence="7 8" id="KW-0472">Membrane</keyword>
<evidence type="ECO:0000313" key="10">
    <source>
        <dbReference type="Proteomes" id="UP000290433"/>
    </source>
</evidence>
<sequence length="178" mass="21010">MKKYLVQFKPFLIFISIFFLTYIVLTLLYKFYLNSYQSEDLDAVTMISGKNSEQLLKLLNYDVIIQKSSQNPWQEIILNGRFIARIIEGCNAVSVMILFVSFVSAFSGNLKKTSLFIILGLISIYILNIIRISLLIVLIYHFSRYANFLHDIFFPLMIYGYVFLLWIFWINRFSKYAK</sequence>
<feature type="transmembrane region" description="Helical" evidence="8">
    <location>
        <begin position="115"/>
        <end position="140"/>
    </location>
</feature>
<feature type="transmembrane region" description="Helical" evidence="8">
    <location>
        <begin position="12"/>
        <end position="32"/>
    </location>
</feature>
<keyword evidence="6 8" id="KW-1133">Transmembrane helix</keyword>
<dbReference type="GO" id="GO:0008233">
    <property type="term" value="F:peptidase activity"/>
    <property type="evidence" value="ECO:0007669"/>
    <property type="project" value="UniProtKB-KW"/>
</dbReference>
<keyword evidence="5" id="KW-0378">Hydrolase</keyword>
<protein>
    <submittedName>
        <fullName evidence="9">Exosortase family protein XrtF</fullName>
    </submittedName>
</protein>
<evidence type="ECO:0000256" key="1">
    <source>
        <dbReference type="ARBA" id="ARBA00004651"/>
    </source>
</evidence>
<reference evidence="9 10" key="1">
    <citation type="submission" date="2014-12" db="EMBL/GenBank/DDBJ databases">
        <title>Genome sequence of Flavobacterium anhuiense RCM74.</title>
        <authorList>
            <person name="Kim J.F."/>
            <person name="Song J.Y."/>
            <person name="Kwak M.-J."/>
            <person name="Lee S.-W."/>
        </authorList>
    </citation>
    <scope>NUCLEOTIDE SEQUENCE [LARGE SCALE GENOMIC DNA]</scope>
    <source>
        <strain evidence="9 10">RCM74</strain>
    </source>
</reference>
<feature type="transmembrane region" description="Helical" evidence="8">
    <location>
        <begin position="152"/>
        <end position="170"/>
    </location>
</feature>
<evidence type="ECO:0000256" key="4">
    <source>
        <dbReference type="ARBA" id="ARBA00022692"/>
    </source>
</evidence>
<evidence type="ECO:0000256" key="5">
    <source>
        <dbReference type="ARBA" id="ARBA00022801"/>
    </source>
</evidence>
<proteinExistence type="predicted"/>
<dbReference type="InterPro" id="IPR019127">
    <property type="entry name" value="Exosortase"/>
</dbReference>
<dbReference type="NCBIfam" id="TIGR04128">
    <property type="entry name" value="exoso_Fjoh_1448"/>
    <property type="match status" value="1"/>
</dbReference>
<dbReference type="OrthoDB" id="678161at2"/>
<evidence type="ECO:0000313" key="9">
    <source>
        <dbReference type="EMBL" id="RYJ40291.1"/>
    </source>
</evidence>